<protein>
    <submittedName>
        <fullName evidence="2">Uncharacterized protein</fullName>
    </submittedName>
</protein>
<proteinExistence type="predicted"/>
<evidence type="ECO:0000313" key="2">
    <source>
        <dbReference type="EMBL" id="CAA7193818.1"/>
    </source>
</evidence>
<gene>
    <name evidence="2" type="ORF">CHRY9293_00229</name>
</gene>
<name>A0A6N4X3S3_9FLAO</name>
<organism evidence="2 3">
    <name type="scientific">Chryseobacterium potabilaquae</name>
    <dbReference type="NCBI Taxonomy" id="2675057"/>
    <lineage>
        <taxon>Bacteria</taxon>
        <taxon>Pseudomonadati</taxon>
        <taxon>Bacteroidota</taxon>
        <taxon>Flavobacteriia</taxon>
        <taxon>Flavobacteriales</taxon>
        <taxon>Weeksellaceae</taxon>
        <taxon>Chryseobacterium group</taxon>
        <taxon>Chryseobacterium</taxon>
    </lineage>
</organism>
<dbReference type="AlphaFoldDB" id="A0A6N4X3S3"/>
<dbReference type="EMBL" id="CACVBR010000001">
    <property type="protein sequence ID" value="CAA7193818.1"/>
    <property type="molecule type" value="Genomic_DNA"/>
</dbReference>
<evidence type="ECO:0000313" key="3">
    <source>
        <dbReference type="Proteomes" id="UP000445144"/>
    </source>
</evidence>
<feature type="region of interest" description="Disordered" evidence="1">
    <location>
        <begin position="21"/>
        <end position="46"/>
    </location>
</feature>
<accession>A0A6N4X3S3</accession>
<evidence type="ECO:0000256" key="1">
    <source>
        <dbReference type="SAM" id="MobiDB-lite"/>
    </source>
</evidence>
<reference evidence="2 3" key="1">
    <citation type="submission" date="2020-01" db="EMBL/GenBank/DDBJ databases">
        <authorList>
            <person name="Rodrigo-Torres L."/>
            <person name="Arahal R. D."/>
            <person name="Lucena T."/>
        </authorList>
    </citation>
    <scope>NUCLEOTIDE SEQUENCE [LARGE SCALE GENOMIC DNA]</scope>
    <source>
        <strain evidence="2 3">CECT 9293</strain>
    </source>
</reference>
<keyword evidence="3" id="KW-1185">Reference proteome</keyword>
<dbReference type="Proteomes" id="UP000445144">
    <property type="component" value="Unassembled WGS sequence"/>
</dbReference>
<sequence>MKGDHKAITILLERTEGKVPQNLNLGAQADTPKPPFKIIRTDGTGN</sequence>